<dbReference type="SUPFAM" id="SSF57586">
    <property type="entry name" value="TNF receptor-like"/>
    <property type="match status" value="2"/>
</dbReference>
<sequence>MLLLPVLFLLSGVLPGVSVVDSVPPTFDHRDPSTRETLICDKCPPGTHMAAYCTPTKATVCAPCRSRHFTAFWNYLPKCLYCNNYCVENQEVETECTATTNRVCRCKEGFYMTNDFCWRHSECGPGHGIKTKGL</sequence>
<dbReference type="PANTHER" id="PTHR23097:SF90">
    <property type="entry name" value="TUMOR NECROSIS FACTOR RECEPTOR SUPERFAMILY MEMBER 11B"/>
    <property type="match status" value="1"/>
</dbReference>
<keyword evidence="3" id="KW-0053">Apoptosis</keyword>
<evidence type="ECO:0000256" key="9">
    <source>
        <dbReference type="SAM" id="SignalP"/>
    </source>
</evidence>
<dbReference type="Proteomes" id="UP001346869">
    <property type="component" value="Unassembled WGS sequence"/>
</dbReference>
<feature type="domain" description="TNFR-Cys" evidence="10">
    <location>
        <begin position="63"/>
        <end position="104"/>
    </location>
</feature>
<evidence type="ECO:0000313" key="12">
    <source>
        <dbReference type="Proteomes" id="UP001346869"/>
    </source>
</evidence>
<keyword evidence="7" id="KW-0325">Glycoprotein</keyword>
<feature type="repeat" description="TNFR-Cys" evidence="8">
    <location>
        <begin position="63"/>
        <end position="104"/>
    </location>
</feature>
<dbReference type="GO" id="GO:0006915">
    <property type="term" value="P:apoptotic process"/>
    <property type="evidence" value="ECO:0007669"/>
    <property type="project" value="UniProtKB-KW"/>
</dbReference>
<dbReference type="PANTHER" id="PTHR23097">
    <property type="entry name" value="TUMOR NECROSIS FACTOR RECEPTOR SUPERFAMILY MEMBER"/>
    <property type="match status" value="1"/>
</dbReference>
<evidence type="ECO:0000256" key="6">
    <source>
        <dbReference type="ARBA" id="ARBA00023157"/>
    </source>
</evidence>
<comment type="caution">
    <text evidence="11">The sequence shown here is derived from an EMBL/GenBank/DDBJ whole genome shotgun (WGS) entry which is preliminary data.</text>
</comment>
<evidence type="ECO:0000256" key="1">
    <source>
        <dbReference type="ARBA" id="ARBA00004613"/>
    </source>
</evidence>
<feature type="chain" id="PRO_5042977766" description="TNFR-Cys domain-containing protein" evidence="9">
    <location>
        <begin position="20"/>
        <end position="134"/>
    </location>
</feature>
<evidence type="ECO:0000256" key="5">
    <source>
        <dbReference type="ARBA" id="ARBA00022737"/>
    </source>
</evidence>
<feature type="disulfide bond" evidence="8">
    <location>
        <begin position="64"/>
        <end position="79"/>
    </location>
</feature>
<name>A0AAN7XMR0_ELEMC</name>
<evidence type="ECO:0000256" key="8">
    <source>
        <dbReference type="PROSITE-ProRule" id="PRU00206"/>
    </source>
</evidence>
<dbReference type="GO" id="GO:0005576">
    <property type="term" value="C:extracellular region"/>
    <property type="evidence" value="ECO:0007669"/>
    <property type="project" value="UniProtKB-SubCell"/>
</dbReference>
<keyword evidence="2" id="KW-0964">Secreted</keyword>
<protein>
    <recommendedName>
        <fullName evidence="10">TNFR-Cys domain-containing protein</fullName>
    </recommendedName>
</protein>
<comment type="caution">
    <text evidence="8">Lacks conserved residue(s) required for the propagation of feature annotation.</text>
</comment>
<dbReference type="PROSITE" id="PS50050">
    <property type="entry name" value="TNFR_NGFR_2"/>
    <property type="match status" value="1"/>
</dbReference>
<evidence type="ECO:0000256" key="2">
    <source>
        <dbReference type="ARBA" id="ARBA00022525"/>
    </source>
</evidence>
<evidence type="ECO:0000256" key="3">
    <source>
        <dbReference type="ARBA" id="ARBA00022703"/>
    </source>
</evidence>
<evidence type="ECO:0000313" key="11">
    <source>
        <dbReference type="EMBL" id="KAK5862570.1"/>
    </source>
</evidence>
<proteinExistence type="predicted"/>
<dbReference type="InterPro" id="IPR052459">
    <property type="entry name" value="TNFRSF_decoy_receptor"/>
</dbReference>
<dbReference type="Pfam" id="PF00020">
    <property type="entry name" value="TNFR_c6"/>
    <property type="match status" value="2"/>
</dbReference>
<keyword evidence="6 8" id="KW-1015">Disulfide bond</keyword>
<dbReference type="AlphaFoldDB" id="A0AAN7XMR0"/>
<gene>
    <name evidence="11" type="ORF">PBY51_017952</name>
</gene>
<keyword evidence="4 9" id="KW-0732">Signal</keyword>
<evidence type="ECO:0000256" key="7">
    <source>
        <dbReference type="ARBA" id="ARBA00023180"/>
    </source>
</evidence>
<keyword evidence="5" id="KW-0677">Repeat</keyword>
<evidence type="ECO:0000259" key="10">
    <source>
        <dbReference type="PROSITE" id="PS50050"/>
    </source>
</evidence>
<comment type="subcellular location">
    <subcellularLocation>
        <location evidence="1">Secreted</location>
    </subcellularLocation>
</comment>
<evidence type="ECO:0000256" key="4">
    <source>
        <dbReference type="ARBA" id="ARBA00022729"/>
    </source>
</evidence>
<reference evidence="11 12" key="2">
    <citation type="journal article" date="2023" name="Mol. Biol. Evol.">
        <title>Genomics of Secondarily Temperate Adaptation in the Only Non-Antarctic Icefish.</title>
        <authorList>
            <person name="Rivera-Colon A.G."/>
            <person name="Rayamajhi N."/>
            <person name="Minhas B.F."/>
            <person name="Madrigal G."/>
            <person name="Bilyk K.T."/>
            <person name="Yoon V."/>
            <person name="Hune M."/>
            <person name="Gregory S."/>
            <person name="Cheng C.H.C."/>
            <person name="Catchen J.M."/>
        </authorList>
    </citation>
    <scope>NUCLEOTIDE SEQUENCE [LARGE SCALE GENOMIC DNA]</scope>
    <source>
        <strain evidence="11">JMC-PN-2008</strain>
    </source>
</reference>
<dbReference type="InterPro" id="IPR001368">
    <property type="entry name" value="TNFR/NGFR_Cys_rich_reg"/>
</dbReference>
<dbReference type="SMART" id="SM00208">
    <property type="entry name" value="TNFR"/>
    <property type="match status" value="2"/>
</dbReference>
<feature type="signal peptide" evidence="9">
    <location>
        <begin position="1"/>
        <end position="19"/>
    </location>
</feature>
<dbReference type="Gene3D" id="2.10.50.10">
    <property type="entry name" value="Tumor Necrosis Factor Receptor, subunit A, domain 2"/>
    <property type="match status" value="2"/>
</dbReference>
<organism evidence="11 12">
    <name type="scientific">Eleginops maclovinus</name>
    <name type="common">Patagonian blennie</name>
    <name type="synonym">Eleginus maclovinus</name>
    <dbReference type="NCBI Taxonomy" id="56733"/>
    <lineage>
        <taxon>Eukaryota</taxon>
        <taxon>Metazoa</taxon>
        <taxon>Chordata</taxon>
        <taxon>Craniata</taxon>
        <taxon>Vertebrata</taxon>
        <taxon>Euteleostomi</taxon>
        <taxon>Actinopterygii</taxon>
        <taxon>Neopterygii</taxon>
        <taxon>Teleostei</taxon>
        <taxon>Neoteleostei</taxon>
        <taxon>Acanthomorphata</taxon>
        <taxon>Eupercaria</taxon>
        <taxon>Perciformes</taxon>
        <taxon>Notothenioidei</taxon>
        <taxon>Eleginopidae</taxon>
        <taxon>Eleginops</taxon>
    </lineage>
</organism>
<accession>A0AAN7XMR0</accession>
<keyword evidence="12" id="KW-1185">Reference proteome</keyword>
<feature type="disulfide bond" evidence="8">
    <location>
        <begin position="86"/>
        <end position="104"/>
    </location>
</feature>
<reference evidence="11 12" key="1">
    <citation type="journal article" date="2023" name="Genes (Basel)">
        <title>Chromosome-Level Genome Assembly and Circadian Gene Repertoire of the Patagonia Blennie Eleginops maclovinus-The Closest Ancestral Proxy of Antarctic Cryonotothenioids.</title>
        <authorList>
            <person name="Cheng C.C."/>
            <person name="Rivera-Colon A.G."/>
            <person name="Minhas B.F."/>
            <person name="Wilson L."/>
            <person name="Rayamajhi N."/>
            <person name="Vargas-Chacoff L."/>
            <person name="Catchen J.M."/>
        </authorList>
    </citation>
    <scope>NUCLEOTIDE SEQUENCE [LARGE SCALE GENOMIC DNA]</scope>
    <source>
        <strain evidence="11">JMC-PN-2008</strain>
    </source>
</reference>
<dbReference type="EMBL" id="JAUZQC010000012">
    <property type="protein sequence ID" value="KAK5862570.1"/>
    <property type="molecule type" value="Genomic_DNA"/>
</dbReference>